<reference evidence="1" key="1">
    <citation type="submission" date="2023-04" db="EMBL/GenBank/DDBJ databases">
        <authorList>
            <consortium name="ELIXIR-Norway"/>
        </authorList>
    </citation>
    <scope>NUCLEOTIDE SEQUENCE [LARGE SCALE GENOMIC DNA]</scope>
</reference>
<dbReference type="Proteomes" id="UP001176941">
    <property type="component" value="Chromosome 11"/>
</dbReference>
<evidence type="ECO:0000313" key="1">
    <source>
        <dbReference type="EMBL" id="CAI9154779.1"/>
    </source>
</evidence>
<dbReference type="EMBL" id="OX459947">
    <property type="protein sequence ID" value="CAI9154779.1"/>
    <property type="molecule type" value="Genomic_DNA"/>
</dbReference>
<organism evidence="1 2">
    <name type="scientific">Rangifer tarandus platyrhynchus</name>
    <name type="common">Svalbard reindeer</name>
    <dbReference type="NCBI Taxonomy" id="3082113"/>
    <lineage>
        <taxon>Eukaryota</taxon>
        <taxon>Metazoa</taxon>
        <taxon>Chordata</taxon>
        <taxon>Craniata</taxon>
        <taxon>Vertebrata</taxon>
        <taxon>Euteleostomi</taxon>
        <taxon>Mammalia</taxon>
        <taxon>Eutheria</taxon>
        <taxon>Laurasiatheria</taxon>
        <taxon>Artiodactyla</taxon>
        <taxon>Ruminantia</taxon>
        <taxon>Pecora</taxon>
        <taxon>Cervidae</taxon>
        <taxon>Odocoileinae</taxon>
        <taxon>Rangifer</taxon>
    </lineage>
</organism>
<proteinExistence type="predicted"/>
<sequence>MRTVTFSEYCHVALQGAVLRLLEPSIATGGTTVWRSLGPGIRWPEDRSLTKFGIKSQDFSAPSPCGLWVMCPSYVTRAGQGPRLVPGCQVPEGALKGQSF</sequence>
<gene>
    <name evidence="1" type="ORF">MRATA1EN1_LOCUS3741</name>
</gene>
<keyword evidence="2" id="KW-1185">Reference proteome</keyword>
<protein>
    <submittedName>
        <fullName evidence="1">Uncharacterized protein</fullName>
    </submittedName>
</protein>
<name>A0ABN8Y0J5_RANTA</name>
<evidence type="ECO:0000313" key="2">
    <source>
        <dbReference type="Proteomes" id="UP001176941"/>
    </source>
</evidence>
<accession>A0ABN8Y0J5</accession>